<proteinExistence type="predicted"/>
<dbReference type="EC" id="4.4.1.5" evidence="3"/>
<dbReference type="EMBL" id="JAFBEB010000019">
    <property type="protein sequence ID" value="MBM7592094.1"/>
    <property type="molecule type" value="Genomic_DNA"/>
</dbReference>
<dbReference type="GO" id="GO:0004493">
    <property type="term" value="F:methylmalonyl-CoA epimerase activity"/>
    <property type="evidence" value="ECO:0007669"/>
    <property type="project" value="TreeGrafter"/>
</dbReference>
<dbReference type="InterPro" id="IPR051785">
    <property type="entry name" value="MMCE/EMCE_epimerase"/>
</dbReference>
<keyword evidence="3" id="KW-0456">Lyase</keyword>
<dbReference type="GO" id="GO:0046872">
    <property type="term" value="F:metal ion binding"/>
    <property type="evidence" value="ECO:0007669"/>
    <property type="project" value="UniProtKB-KW"/>
</dbReference>
<dbReference type="Gene3D" id="3.10.180.10">
    <property type="entry name" value="2,3-Dihydroxybiphenyl 1,2-Dioxygenase, domain 1"/>
    <property type="match status" value="1"/>
</dbReference>
<organism evidence="3 4">
    <name type="scientific">Brevibacillus fulvus</name>
    <dbReference type="NCBI Taxonomy" id="1125967"/>
    <lineage>
        <taxon>Bacteria</taxon>
        <taxon>Bacillati</taxon>
        <taxon>Bacillota</taxon>
        <taxon>Bacilli</taxon>
        <taxon>Bacillales</taxon>
        <taxon>Paenibacillaceae</taxon>
        <taxon>Brevibacillus</taxon>
    </lineage>
</organism>
<dbReference type="PANTHER" id="PTHR43048">
    <property type="entry name" value="METHYLMALONYL-COA EPIMERASE"/>
    <property type="match status" value="1"/>
</dbReference>
<dbReference type="RefSeq" id="WP_204519739.1">
    <property type="nucleotide sequence ID" value="NZ_BAABIN010000008.1"/>
</dbReference>
<feature type="domain" description="VOC" evidence="2">
    <location>
        <begin position="5"/>
        <end position="128"/>
    </location>
</feature>
<comment type="caution">
    <text evidence="3">The sequence shown here is derived from an EMBL/GenBank/DDBJ whole genome shotgun (WGS) entry which is preliminary data.</text>
</comment>
<evidence type="ECO:0000313" key="3">
    <source>
        <dbReference type="EMBL" id="MBM7592094.1"/>
    </source>
</evidence>
<dbReference type="InterPro" id="IPR037523">
    <property type="entry name" value="VOC_core"/>
</dbReference>
<gene>
    <name evidence="3" type="ORF">JOD01_003746</name>
</gene>
<dbReference type="GO" id="GO:0004462">
    <property type="term" value="F:lactoylglutathione lyase activity"/>
    <property type="evidence" value="ECO:0007669"/>
    <property type="project" value="UniProtKB-EC"/>
</dbReference>
<protein>
    <submittedName>
        <fullName evidence="3">Lactoylglutathione lyase</fullName>
        <ecNumber evidence="3">4.4.1.5</ecNumber>
    </submittedName>
</protein>
<dbReference type="InterPro" id="IPR004360">
    <property type="entry name" value="Glyas_Fos-R_dOase_dom"/>
</dbReference>
<evidence type="ECO:0000259" key="2">
    <source>
        <dbReference type="PROSITE" id="PS51819"/>
    </source>
</evidence>
<dbReference type="SUPFAM" id="SSF54593">
    <property type="entry name" value="Glyoxalase/Bleomycin resistance protein/Dihydroxybiphenyl dioxygenase"/>
    <property type="match status" value="1"/>
</dbReference>
<reference evidence="3" key="1">
    <citation type="submission" date="2021-01" db="EMBL/GenBank/DDBJ databases">
        <title>Genomic Encyclopedia of Type Strains, Phase IV (KMG-IV): sequencing the most valuable type-strain genomes for metagenomic binning, comparative biology and taxonomic classification.</title>
        <authorList>
            <person name="Goeker M."/>
        </authorList>
    </citation>
    <scope>NUCLEOTIDE SEQUENCE</scope>
    <source>
        <strain evidence="3">DSM 25523</strain>
    </source>
</reference>
<dbReference type="InterPro" id="IPR029068">
    <property type="entry name" value="Glyas_Bleomycin-R_OHBP_Dase"/>
</dbReference>
<dbReference type="PROSITE" id="PS51819">
    <property type="entry name" value="VOC"/>
    <property type="match status" value="1"/>
</dbReference>
<keyword evidence="4" id="KW-1185">Reference proteome</keyword>
<sequence>MAGKRIDHVGLIVKDIDRAIQFYQEVVGFQLKQRLVHTNGVFQLAFLGFNHSQETELEIIQGYNDHLPTEGKVHHLAIAVDNIEEEFSRLQRLDKVQLIDQEITTLPNGYRYFFFYGPEGEWIEFFQR</sequence>
<evidence type="ECO:0000256" key="1">
    <source>
        <dbReference type="ARBA" id="ARBA00022723"/>
    </source>
</evidence>
<dbReference type="GO" id="GO:0046491">
    <property type="term" value="P:L-methylmalonyl-CoA metabolic process"/>
    <property type="evidence" value="ECO:0007669"/>
    <property type="project" value="TreeGrafter"/>
</dbReference>
<dbReference type="Pfam" id="PF00903">
    <property type="entry name" value="Glyoxalase"/>
    <property type="match status" value="1"/>
</dbReference>
<dbReference type="AlphaFoldDB" id="A0A938Y4E1"/>
<dbReference type="CDD" id="cd06587">
    <property type="entry name" value="VOC"/>
    <property type="match status" value="1"/>
</dbReference>
<evidence type="ECO:0000313" key="4">
    <source>
        <dbReference type="Proteomes" id="UP000717624"/>
    </source>
</evidence>
<keyword evidence="1" id="KW-0479">Metal-binding</keyword>
<name>A0A938Y4E1_9BACL</name>
<dbReference type="Proteomes" id="UP000717624">
    <property type="component" value="Unassembled WGS sequence"/>
</dbReference>
<accession>A0A938Y4E1</accession>
<dbReference type="PANTHER" id="PTHR43048:SF3">
    <property type="entry name" value="METHYLMALONYL-COA EPIMERASE, MITOCHONDRIAL"/>
    <property type="match status" value="1"/>
</dbReference>